<keyword evidence="3" id="KW-1185">Reference proteome</keyword>
<dbReference type="HOGENOM" id="CLU_1704418_0_0_1"/>
<dbReference type="GeneID" id="25974602"/>
<evidence type="ECO:0000313" key="3">
    <source>
        <dbReference type="Proteomes" id="UP000007796"/>
    </source>
</evidence>
<protein>
    <submittedName>
        <fullName evidence="2">Uncharacterized protein</fullName>
    </submittedName>
</protein>
<dbReference type="EMBL" id="GL629765">
    <property type="protein sequence ID" value="EFX04768.1"/>
    <property type="molecule type" value="Genomic_DNA"/>
</dbReference>
<sequence length="154" mass="17481">MAPVRPNGARKPSLDRRQAEDRRADDGRCQTDTQYGPHWCVRYVVLLWDPKPPKHARFARFVPLVGCPVYEQETTEYKDGVVSAGKREAQDYFSLPRLAPNLPSAPLSHRLQMIGLLLPKADSERTAARLLTHCLTDTGLRRAERQPIPCLHTE</sequence>
<gene>
    <name evidence="2" type="ORF">CMQ_1696</name>
</gene>
<dbReference type="InParanoid" id="F0XFG4"/>
<dbReference type="Proteomes" id="UP000007796">
    <property type="component" value="Unassembled WGS sequence"/>
</dbReference>
<evidence type="ECO:0000313" key="2">
    <source>
        <dbReference type="EMBL" id="EFX04768.1"/>
    </source>
</evidence>
<proteinExistence type="predicted"/>
<accession>F0XFG4</accession>
<dbReference type="AlphaFoldDB" id="F0XFG4"/>
<feature type="compositionally biased region" description="Basic and acidic residues" evidence="1">
    <location>
        <begin position="12"/>
        <end position="29"/>
    </location>
</feature>
<feature type="region of interest" description="Disordered" evidence="1">
    <location>
        <begin position="1"/>
        <end position="30"/>
    </location>
</feature>
<organism evidence="3">
    <name type="scientific">Grosmannia clavigera (strain kw1407 / UAMH 11150)</name>
    <name type="common">Blue stain fungus</name>
    <name type="synonym">Graphiocladiella clavigera</name>
    <dbReference type="NCBI Taxonomy" id="655863"/>
    <lineage>
        <taxon>Eukaryota</taxon>
        <taxon>Fungi</taxon>
        <taxon>Dikarya</taxon>
        <taxon>Ascomycota</taxon>
        <taxon>Pezizomycotina</taxon>
        <taxon>Sordariomycetes</taxon>
        <taxon>Sordariomycetidae</taxon>
        <taxon>Ophiostomatales</taxon>
        <taxon>Ophiostomataceae</taxon>
        <taxon>Leptographium</taxon>
    </lineage>
</organism>
<dbReference type="RefSeq" id="XP_014174250.1">
    <property type="nucleotide sequence ID" value="XM_014318775.1"/>
</dbReference>
<name>F0XFG4_GROCL</name>
<reference evidence="2 3" key="1">
    <citation type="journal article" date="2011" name="Proc. Natl. Acad. Sci. U.S.A.">
        <title>Genome and transcriptome analyses of the mountain pine beetle-fungal symbiont Grosmannia clavigera, a lodgepole pine pathogen.</title>
        <authorList>
            <person name="DiGuistini S."/>
            <person name="Wang Y."/>
            <person name="Liao N.Y."/>
            <person name="Taylor G."/>
            <person name="Tanguay P."/>
            <person name="Feau N."/>
            <person name="Henrissat B."/>
            <person name="Chan S.K."/>
            <person name="Hesse-Orce U."/>
            <person name="Alamouti S.M."/>
            <person name="Tsui C.K.M."/>
            <person name="Docking R.T."/>
            <person name="Levasseur A."/>
            <person name="Haridas S."/>
            <person name="Robertson G."/>
            <person name="Birol I."/>
            <person name="Holt R.A."/>
            <person name="Marra M.A."/>
            <person name="Hamelin R.C."/>
            <person name="Hirst M."/>
            <person name="Jones S.J.M."/>
            <person name="Bohlmann J."/>
            <person name="Breuil C."/>
        </authorList>
    </citation>
    <scope>NUCLEOTIDE SEQUENCE [LARGE SCALE GENOMIC DNA]</scope>
    <source>
        <strain evidence="3">kw1407 / UAMH 11150</strain>
    </source>
</reference>
<evidence type="ECO:0000256" key="1">
    <source>
        <dbReference type="SAM" id="MobiDB-lite"/>
    </source>
</evidence>